<evidence type="ECO:0000256" key="1">
    <source>
        <dbReference type="ARBA" id="ARBA00023015"/>
    </source>
</evidence>
<feature type="domain" description="HTH araC/xylS-type" evidence="4">
    <location>
        <begin position="220"/>
        <end position="320"/>
    </location>
</feature>
<dbReference type="PANTHER" id="PTHR46796">
    <property type="entry name" value="HTH-TYPE TRANSCRIPTIONAL ACTIVATOR RHAS-RELATED"/>
    <property type="match status" value="1"/>
</dbReference>
<keyword evidence="1" id="KW-0805">Transcription regulation</keyword>
<dbReference type="SUPFAM" id="SSF46689">
    <property type="entry name" value="Homeodomain-like"/>
    <property type="match status" value="1"/>
</dbReference>
<dbReference type="InterPro" id="IPR050204">
    <property type="entry name" value="AraC_XylS_family_regulators"/>
</dbReference>
<sequence>MKPDRPVRTELRTRDQDVAVDAIMRIADHRPRITITDRPSVGFSVRSAHLADWGTDVVAAHGVRYGSTMTPRPQLIAGVWLHGHGMFQGGSQEHTQGPGDGFLYPLGTTLVFDNVEPAKSLVRLPFAGLAGLAEEITGLAPVDLRFLSWVPRNQALNDSWAATVAFLVDHLNDPDRDIPPVLAEQLLRLAMAALLRAFPNTTMTASRMPVAGSAGPAVVRRATAFIEAEAGRPLTVSEIAAASGVDSRTLQEAFRRYADTTPSGYLRRVRLQQARAQLRAARPGDGTTVAGVARRWGFVRPRRFATAYREAFGEPPRTGP</sequence>
<dbReference type="SMART" id="SM00342">
    <property type="entry name" value="HTH_ARAC"/>
    <property type="match status" value="1"/>
</dbReference>
<dbReference type="Proteomes" id="UP001519654">
    <property type="component" value="Unassembled WGS sequence"/>
</dbReference>
<keyword evidence="6" id="KW-1185">Reference proteome</keyword>
<gene>
    <name evidence="5" type="ORF">KOI35_36110</name>
</gene>
<dbReference type="EMBL" id="JAHKKG010000013">
    <property type="protein sequence ID" value="MBU2668950.1"/>
    <property type="molecule type" value="Genomic_DNA"/>
</dbReference>
<dbReference type="InterPro" id="IPR009057">
    <property type="entry name" value="Homeodomain-like_sf"/>
</dbReference>
<organism evidence="5 6">
    <name type="scientific">Paractinoplanes bogorensis</name>
    <dbReference type="NCBI Taxonomy" id="1610840"/>
    <lineage>
        <taxon>Bacteria</taxon>
        <taxon>Bacillati</taxon>
        <taxon>Actinomycetota</taxon>
        <taxon>Actinomycetes</taxon>
        <taxon>Micromonosporales</taxon>
        <taxon>Micromonosporaceae</taxon>
        <taxon>Paractinoplanes</taxon>
    </lineage>
</organism>
<dbReference type="PROSITE" id="PS01124">
    <property type="entry name" value="HTH_ARAC_FAMILY_2"/>
    <property type="match status" value="1"/>
</dbReference>
<keyword evidence="3" id="KW-0804">Transcription</keyword>
<comment type="caution">
    <text evidence="5">The sequence shown here is derived from an EMBL/GenBank/DDBJ whole genome shotgun (WGS) entry which is preliminary data.</text>
</comment>
<dbReference type="RefSeq" id="WP_215793193.1">
    <property type="nucleotide sequence ID" value="NZ_JAHKKG010000013.1"/>
</dbReference>
<name>A0ABS5YZS2_9ACTN</name>
<keyword evidence="2" id="KW-0238">DNA-binding</keyword>
<dbReference type="InterPro" id="IPR018060">
    <property type="entry name" value="HTH_AraC"/>
</dbReference>
<evidence type="ECO:0000313" key="5">
    <source>
        <dbReference type="EMBL" id="MBU2668950.1"/>
    </source>
</evidence>
<reference evidence="5 6" key="1">
    <citation type="submission" date="2021-06" db="EMBL/GenBank/DDBJ databases">
        <title>Actinoplanes lichenicola sp. nov., and Actinoplanes ovalisporus sp. nov., isolated from lichen in Thailand.</title>
        <authorList>
            <person name="Saeng-In P."/>
            <person name="Kanchanasin P."/>
            <person name="Yuki M."/>
            <person name="Kudo T."/>
            <person name="Ohkuma M."/>
            <person name="Phongsopitanun W."/>
            <person name="Tanasupawat S."/>
        </authorList>
    </citation>
    <scope>NUCLEOTIDE SEQUENCE [LARGE SCALE GENOMIC DNA]</scope>
    <source>
        <strain evidence="5 6">NBRC 110975</strain>
    </source>
</reference>
<evidence type="ECO:0000313" key="6">
    <source>
        <dbReference type="Proteomes" id="UP001519654"/>
    </source>
</evidence>
<dbReference type="PANTHER" id="PTHR46796:SF12">
    <property type="entry name" value="HTH-TYPE DNA-BINDING TRANSCRIPTIONAL ACTIVATOR EUTR"/>
    <property type="match status" value="1"/>
</dbReference>
<accession>A0ABS5YZS2</accession>
<proteinExistence type="predicted"/>
<dbReference type="Gene3D" id="1.10.10.60">
    <property type="entry name" value="Homeodomain-like"/>
    <property type="match status" value="1"/>
</dbReference>
<protein>
    <submittedName>
        <fullName evidence="5">AraC family transcriptional regulator</fullName>
    </submittedName>
</protein>
<evidence type="ECO:0000259" key="4">
    <source>
        <dbReference type="PROSITE" id="PS01124"/>
    </source>
</evidence>
<evidence type="ECO:0000256" key="2">
    <source>
        <dbReference type="ARBA" id="ARBA00023125"/>
    </source>
</evidence>
<evidence type="ECO:0000256" key="3">
    <source>
        <dbReference type="ARBA" id="ARBA00023163"/>
    </source>
</evidence>
<dbReference type="Pfam" id="PF12833">
    <property type="entry name" value="HTH_18"/>
    <property type="match status" value="1"/>
</dbReference>